<dbReference type="EMBL" id="MPJZ01000057">
    <property type="protein sequence ID" value="OLU44741.1"/>
    <property type="molecule type" value="Genomic_DNA"/>
</dbReference>
<proteinExistence type="predicted"/>
<dbReference type="RefSeq" id="WP_075818728.1">
    <property type="nucleotide sequence ID" value="NZ_MPJZ01000057.1"/>
</dbReference>
<sequence length="228" mass="25131">MAELGVAINGFHTLKDWGLHWNSCQISEPVPITSYVDIPGRKTKLDATESLFGQVTYENRALTFGFWAHTDWTEWMELSSRIQSAIAGKRCKVALDIDPGAYWMGRASVKSEMSADNPVTSFFTITIDAEPYKYRTSNADVADSEMVSNLNDIQISGSKTVTITAKSIPCTPTVTATANMTLVVNDQTYQLWANTPLLLEDTVLYKNSTDFIFTGTGTAAISFRGESL</sequence>
<evidence type="ECO:0008006" key="3">
    <source>
        <dbReference type="Google" id="ProtNLM"/>
    </source>
</evidence>
<evidence type="ECO:0000313" key="1">
    <source>
        <dbReference type="EMBL" id="OLU44741.1"/>
    </source>
</evidence>
<protein>
    <recommendedName>
        <fullName evidence="3">Phage tail protein</fullName>
    </recommendedName>
</protein>
<reference evidence="1 2" key="1">
    <citation type="submission" date="2016-11" db="EMBL/GenBank/DDBJ databases">
        <title>Description of two novel members of the family Erysipelotrichaceae: Ileibacterium lipovorans gen. nov., sp. nov. and Dubosiella newyorkensis, gen. nov., sp. nov.</title>
        <authorList>
            <person name="Cox L.M."/>
            <person name="Sohn J."/>
            <person name="Tyrrell K.L."/>
            <person name="Citron D.M."/>
            <person name="Lawson P.A."/>
            <person name="Patel N.B."/>
            <person name="Iizumi T."/>
            <person name="Perez-Perez G.I."/>
            <person name="Goldstein E.J."/>
            <person name="Blaser M.J."/>
        </authorList>
    </citation>
    <scope>NUCLEOTIDE SEQUENCE [LARGE SCALE GENOMIC DNA]</scope>
    <source>
        <strain evidence="1 2">NYU-BL-K8</strain>
    </source>
</reference>
<dbReference type="Gene3D" id="2.40.30.200">
    <property type="match status" value="1"/>
</dbReference>
<accession>A0A1Q9YJQ6</accession>
<evidence type="ECO:0000313" key="2">
    <source>
        <dbReference type="Proteomes" id="UP000186758"/>
    </source>
</evidence>
<organism evidence="1 2">
    <name type="scientific">Faecalibaculum rodentium</name>
    <dbReference type="NCBI Taxonomy" id="1702221"/>
    <lineage>
        <taxon>Bacteria</taxon>
        <taxon>Bacillati</taxon>
        <taxon>Bacillota</taxon>
        <taxon>Erysipelotrichia</taxon>
        <taxon>Erysipelotrichales</taxon>
        <taxon>Erysipelotrichaceae</taxon>
        <taxon>Faecalibaculum</taxon>
    </lineage>
</organism>
<gene>
    <name evidence="1" type="ORF">BO223_07355</name>
</gene>
<dbReference type="AlphaFoldDB" id="A0A1Q9YJQ6"/>
<comment type="caution">
    <text evidence="1">The sequence shown here is derived from an EMBL/GenBank/DDBJ whole genome shotgun (WGS) entry which is preliminary data.</text>
</comment>
<dbReference type="GeneID" id="82202454"/>
<dbReference type="Proteomes" id="UP000186758">
    <property type="component" value="Unassembled WGS sequence"/>
</dbReference>
<name>A0A1Q9YJQ6_9FIRM</name>